<name>A0A811UX51_CERCA</name>
<dbReference type="InterPro" id="IPR041387">
    <property type="entry name" value="FHOD1_GBD_N"/>
</dbReference>
<dbReference type="Proteomes" id="UP000606786">
    <property type="component" value="Unassembled WGS sequence"/>
</dbReference>
<sequence length="66" mass="7358">MDPDELITLRVQYLVDTEPLNCTAMYPIPTRAPTYGFAATMPLATQLSTIIRLLGAPHRLILCIKN</sequence>
<protein>
    <submittedName>
        <fullName evidence="2">(Mediterranean fruit fly) hypothetical protein</fullName>
    </submittedName>
</protein>
<dbReference type="AlphaFoldDB" id="A0A811UX51"/>
<feature type="domain" description="FHOD1 N-terminal GTPase-binding" evidence="1">
    <location>
        <begin position="8"/>
        <end position="61"/>
    </location>
</feature>
<dbReference type="Gene3D" id="1.25.10.10">
    <property type="entry name" value="Leucine-rich Repeat Variant"/>
    <property type="match status" value="1"/>
</dbReference>
<proteinExistence type="predicted"/>
<dbReference type="EMBL" id="CAJHJT010000034">
    <property type="protein sequence ID" value="CAD7002605.1"/>
    <property type="molecule type" value="Genomic_DNA"/>
</dbReference>
<evidence type="ECO:0000313" key="2">
    <source>
        <dbReference type="EMBL" id="CAD7002605.1"/>
    </source>
</evidence>
<keyword evidence="3" id="KW-1185">Reference proteome</keyword>
<dbReference type="OrthoDB" id="9806920at2759"/>
<evidence type="ECO:0000313" key="3">
    <source>
        <dbReference type="Proteomes" id="UP000606786"/>
    </source>
</evidence>
<dbReference type="Pfam" id="PF18382">
    <property type="entry name" value="Formin_GBD_N"/>
    <property type="match status" value="1"/>
</dbReference>
<evidence type="ECO:0000259" key="1">
    <source>
        <dbReference type="Pfam" id="PF18382"/>
    </source>
</evidence>
<dbReference type="InterPro" id="IPR011989">
    <property type="entry name" value="ARM-like"/>
</dbReference>
<organism evidence="2 3">
    <name type="scientific">Ceratitis capitata</name>
    <name type="common">Mediterranean fruit fly</name>
    <name type="synonym">Tephritis capitata</name>
    <dbReference type="NCBI Taxonomy" id="7213"/>
    <lineage>
        <taxon>Eukaryota</taxon>
        <taxon>Metazoa</taxon>
        <taxon>Ecdysozoa</taxon>
        <taxon>Arthropoda</taxon>
        <taxon>Hexapoda</taxon>
        <taxon>Insecta</taxon>
        <taxon>Pterygota</taxon>
        <taxon>Neoptera</taxon>
        <taxon>Endopterygota</taxon>
        <taxon>Diptera</taxon>
        <taxon>Brachycera</taxon>
        <taxon>Muscomorpha</taxon>
        <taxon>Tephritoidea</taxon>
        <taxon>Tephritidae</taxon>
        <taxon>Ceratitis</taxon>
        <taxon>Ceratitis</taxon>
    </lineage>
</organism>
<reference evidence="2" key="1">
    <citation type="submission" date="2020-11" db="EMBL/GenBank/DDBJ databases">
        <authorList>
            <person name="Whitehead M."/>
        </authorList>
    </citation>
    <scope>NUCLEOTIDE SEQUENCE</scope>
    <source>
        <strain evidence="2">EGII</strain>
    </source>
</reference>
<comment type="caution">
    <text evidence="2">The sequence shown here is derived from an EMBL/GenBank/DDBJ whole genome shotgun (WGS) entry which is preliminary data.</text>
</comment>
<gene>
    <name evidence="2" type="ORF">CCAP1982_LOCUS11089</name>
</gene>
<accession>A0A811UX51</accession>